<comment type="caution">
    <text evidence="1">The sequence shown here is derived from an EMBL/GenBank/DDBJ whole genome shotgun (WGS) entry which is preliminary data.</text>
</comment>
<dbReference type="InterPro" id="IPR023213">
    <property type="entry name" value="CAT-like_dom_sf"/>
</dbReference>
<evidence type="ECO:0000313" key="1">
    <source>
        <dbReference type="EMBL" id="HJC41506.1"/>
    </source>
</evidence>
<sequence length="208" mass="23807">MEVVDLAAWPRREHFRFFSGLGFPFYNVTTSLDVTRLHAYVRARGLSFYHALIYATLSVMNGLPDFLYKIRGEQVVKHEKLDPSFVTLDPETHLLKIVNVPFGGTLEEFCAQCARREAAQTSYFPSPEAEGRDDLVYISCLPWFSFTSLTNEMDLDPDDSIPRITWGRYEDRDGKLTLPYAVQLNHRLLDGWHLSQLVGGVQDFLDPA</sequence>
<dbReference type="EMBL" id="DWWJ01000147">
    <property type="protein sequence ID" value="HJC41506.1"/>
    <property type="molecule type" value="Genomic_DNA"/>
</dbReference>
<dbReference type="SUPFAM" id="SSF52777">
    <property type="entry name" value="CoA-dependent acyltransferases"/>
    <property type="match status" value="1"/>
</dbReference>
<dbReference type="InterPro" id="IPR001707">
    <property type="entry name" value="Cmp_AcTrfase"/>
</dbReference>
<gene>
    <name evidence="1" type="ORF">H9701_08135</name>
</gene>
<reference evidence="1" key="1">
    <citation type="journal article" date="2021" name="PeerJ">
        <title>Extensive microbial diversity within the chicken gut microbiome revealed by metagenomics and culture.</title>
        <authorList>
            <person name="Gilroy R."/>
            <person name="Ravi A."/>
            <person name="Getino M."/>
            <person name="Pursley I."/>
            <person name="Horton D.L."/>
            <person name="Alikhan N.F."/>
            <person name="Baker D."/>
            <person name="Gharbi K."/>
            <person name="Hall N."/>
            <person name="Watson M."/>
            <person name="Adriaenssens E.M."/>
            <person name="Foster-Nyarko E."/>
            <person name="Jarju S."/>
            <person name="Secka A."/>
            <person name="Antonio M."/>
            <person name="Oren A."/>
            <person name="Chaudhuri R.R."/>
            <person name="La Ragione R."/>
            <person name="Hildebrand F."/>
            <person name="Pallen M.J."/>
        </authorList>
    </citation>
    <scope>NUCLEOTIDE SEQUENCE</scope>
    <source>
        <strain evidence="1">CHK186-1790</strain>
    </source>
</reference>
<dbReference type="Gene3D" id="3.30.559.10">
    <property type="entry name" value="Chloramphenicol acetyltransferase-like domain"/>
    <property type="match status" value="1"/>
</dbReference>
<dbReference type="Proteomes" id="UP000823882">
    <property type="component" value="Unassembled WGS sequence"/>
</dbReference>
<dbReference type="AlphaFoldDB" id="A0A9D2T133"/>
<accession>A0A9D2T133</accession>
<evidence type="ECO:0000313" key="2">
    <source>
        <dbReference type="Proteomes" id="UP000823882"/>
    </source>
</evidence>
<dbReference type="PANTHER" id="PTHR38474:SF1">
    <property type="entry name" value="SLR0299 PROTEIN"/>
    <property type="match status" value="1"/>
</dbReference>
<organism evidence="1 2">
    <name type="scientific">Candidatus Intestinimonas pullistercoris</name>
    <dbReference type="NCBI Taxonomy" id="2838623"/>
    <lineage>
        <taxon>Bacteria</taxon>
        <taxon>Bacillati</taxon>
        <taxon>Bacillota</taxon>
        <taxon>Clostridia</taxon>
        <taxon>Eubacteriales</taxon>
        <taxon>Intestinimonas</taxon>
    </lineage>
</organism>
<dbReference type="SMART" id="SM01059">
    <property type="entry name" value="CAT"/>
    <property type="match status" value="1"/>
</dbReference>
<protein>
    <submittedName>
        <fullName evidence="1">Chloramphenicol acetyltransferase</fullName>
    </submittedName>
</protein>
<proteinExistence type="predicted"/>
<reference evidence="1" key="2">
    <citation type="submission" date="2021-04" db="EMBL/GenBank/DDBJ databases">
        <authorList>
            <person name="Gilroy R."/>
        </authorList>
    </citation>
    <scope>NUCLEOTIDE SEQUENCE</scope>
    <source>
        <strain evidence="1">CHK186-1790</strain>
    </source>
</reference>
<dbReference type="PANTHER" id="PTHR38474">
    <property type="entry name" value="SLR0299 PROTEIN"/>
    <property type="match status" value="1"/>
</dbReference>
<dbReference type="GO" id="GO:0008811">
    <property type="term" value="F:chloramphenicol O-acetyltransferase activity"/>
    <property type="evidence" value="ECO:0007669"/>
    <property type="project" value="InterPro"/>
</dbReference>
<name>A0A9D2T133_9FIRM</name>
<dbReference type="Pfam" id="PF00302">
    <property type="entry name" value="CAT"/>
    <property type="match status" value="1"/>
</dbReference>